<evidence type="ECO:0000256" key="9">
    <source>
        <dbReference type="RuleBase" id="RU003640"/>
    </source>
</evidence>
<evidence type="ECO:0000256" key="6">
    <source>
        <dbReference type="ARBA" id="ARBA00022989"/>
    </source>
</evidence>
<keyword evidence="4 9" id="KW-0813">Transport</keyword>
<keyword evidence="7 9" id="KW-0472">Membrane</keyword>
<keyword evidence="9" id="KW-1278">Translocase</keyword>
<accession>S5TGG0</accession>
<sequence>MFTFFNSLILYIIIIPIISILLIIINYIISPKATNNVGNNFISKTGPYECGFDSFRQSRTSYSVQFILIAILFLPFDLELTSILPYTLSIYNTNIYGLFIFLFFLLPLIIGFIIEINLKAIYIKKIFTRFNKSNWITTNDQNNKLY</sequence>
<dbReference type="InterPro" id="IPR000440">
    <property type="entry name" value="NADH_UbQ/plastoQ_OxRdtase_su3"/>
</dbReference>
<keyword evidence="5 9" id="KW-0812">Transmembrane</keyword>
<evidence type="ECO:0000256" key="7">
    <source>
        <dbReference type="ARBA" id="ARBA00023136"/>
    </source>
</evidence>
<evidence type="ECO:0000256" key="2">
    <source>
        <dbReference type="ARBA" id="ARBA00008472"/>
    </source>
</evidence>
<dbReference type="GO" id="GO:0008137">
    <property type="term" value="F:NADH dehydrogenase (ubiquinone) activity"/>
    <property type="evidence" value="ECO:0007669"/>
    <property type="project" value="UniProtKB-UniRule"/>
</dbReference>
<dbReference type="InterPro" id="IPR038430">
    <property type="entry name" value="NDAH_ubi_oxred_su3_sf"/>
</dbReference>
<evidence type="ECO:0000256" key="1">
    <source>
        <dbReference type="ARBA" id="ARBA00004370"/>
    </source>
</evidence>
<geneLocation type="mitochondrion" evidence="10"/>
<comment type="subcellular location">
    <subcellularLocation>
        <location evidence="1">Membrane</location>
    </subcellularLocation>
    <subcellularLocation>
        <location evidence="9">Mitochondrion membrane</location>
        <topology evidence="9">Multi-pass membrane protein</topology>
    </subcellularLocation>
</comment>
<dbReference type="GO" id="GO:0031966">
    <property type="term" value="C:mitochondrial membrane"/>
    <property type="evidence" value="ECO:0007669"/>
    <property type="project" value="UniProtKB-SubCell"/>
</dbReference>
<dbReference type="AlphaFoldDB" id="S5TGG0"/>
<dbReference type="EC" id="7.1.1.2" evidence="9"/>
<feature type="transmembrane region" description="Helical" evidence="9">
    <location>
        <begin position="94"/>
        <end position="114"/>
    </location>
</feature>
<feature type="transmembrane region" description="Helical" evidence="9">
    <location>
        <begin position="6"/>
        <end position="29"/>
    </location>
</feature>
<keyword evidence="9" id="KW-0249">Electron transport</keyword>
<dbReference type="Pfam" id="PF00507">
    <property type="entry name" value="Oxidored_q4"/>
    <property type="match status" value="1"/>
</dbReference>
<keyword evidence="9" id="KW-0679">Respiratory chain</keyword>
<keyword evidence="9" id="KW-0520">NAD</keyword>
<reference evidence="10" key="1">
    <citation type="submission" date="2013-04" db="EMBL/GenBank/DDBJ databases">
        <authorList>
            <person name="Hegedusova E."/>
            <person name="Brejova B."/>
            <person name="Nosek J."/>
        </authorList>
    </citation>
    <scope>NUCLEOTIDE SEQUENCE</scope>
    <source>
        <strain evidence="10">CBS 6341</strain>
    </source>
</reference>
<evidence type="ECO:0000256" key="4">
    <source>
        <dbReference type="ARBA" id="ARBA00022448"/>
    </source>
</evidence>
<evidence type="ECO:0000256" key="5">
    <source>
        <dbReference type="ARBA" id="ARBA00022692"/>
    </source>
</evidence>
<dbReference type="PANTHER" id="PTHR11058">
    <property type="entry name" value="NADH-UBIQUINONE OXIDOREDUCTASE CHAIN 3"/>
    <property type="match status" value="1"/>
</dbReference>
<keyword evidence="6 9" id="KW-1133">Transmembrane helix</keyword>
<protein>
    <recommendedName>
        <fullName evidence="3 9">NADH-ubiquinone oxidoreductase chain 3</fullName>
        <ecNumber evidence="9">7.1.1.2</ecNumber>
    </recommendedName>
</protein>
<dbReference type="RefSeq" id="YP_008475192.1">
    <property type="nucleotide sequence ID" value="NC_022171.1"/>
</dbReference>
<evidence type="ECO:0000313" key="10">
    <source>
        <dbReference type="EMBL" id="AGS44522.1"/>
    </source>
</evidence>
<evidence type="ECO:0000256" key="3">
    <source>
        <dbReference type="ARBA" id="ARBA00021007"/>
    </source>
</evidence>
<dbReference type="GO" id="GO:0030964">
    <property type="term" value="C:NADH dehydrogenase complex"/>
    <property type="evidence" value="ECO:0007669"/>
    <property type="project" value="TreeGrafter"/>
</dbReference>
<feature type="transmembrane region" description="Helical" evidence="9">
    <location>
        <begin position="66"/>
        <end position="88"/>
    </location>
</feature>
<keyword evidence="9" id="KW-0830">Ubiquinone</keyword>
<dbReference type="GeneID" id="16695123"/>
<gene>
    <name evidence="10" type="primary">nad3</name>
</gene>
<dbReference type="PANTHER" id="PTHR11058:SF9">
    <property type="entry name" value="NADH-UBIQUINONE OXIDOREDUCTASE CHAIN 3"/>
    <property type="match status" value="1"/>
</dbReference>
<evidence type="ECO:0000256" key="8">
    <source>
        <dbReference type="ARBA" id="ARBA00049551"/>
    </source>
</evidence>
<proteinExistence type="inferred from homology"/>
<dbReference type="EMBL" id="KC993197">
    <property type="protein sequence ID" value="AGS44522.1"/>
    <property type="molecule type" value="Genomic_DNA"/>
</dbReference>
<comment type="catalytic activity">
    <reaction evidence="8 9">
        <text>a ubiquinone + NADH + 5 H(+)(in) = a ubiquinol + NAD(+) + 4 H(+)(out)</text>
        <dbReference type="Rhea" id="RHEA:29091"/>
        <dbReference type="Rhea" id="RHEA-COMP:9565"/>
        <dbReference type="Rhea" id="RHEA-COMP:9566"/>
        <dbReference type="ChEBI" id="CHEBI:15378"/>
        <dbReference type="ChEBI" id="CHEBI:16389"/>
        <dbReference type="ChEBI" id="CHEBI:17976"/>
        <dbReference type="ChEBI" id="CHEBI:57540"/>
        <dbReference type="ChEBI" id="CHEBI:57945"/>
        <dbReference type="EC" id="7.1.1.2"/>
    </reaction>
</comment>
<comment type="similarity">
    <text evidence="2 9">Belongs to the complex I subunit 3 family.</text>
</comment>
<comment type="function">
    <text evidence="9">Core subunit of the mitochondrial membrane respiratory chain NADH dehydrogenase (Complex I) which catalyzes electron transfer from NADH through the respiratory chain, using ubiquinone as an electron acceptor. Essential for the catalytic activity of complex I.</text>
</comment>
<name>S5TGG0_9ASCO</name>
<dbReference type="Gene3D" id="1.20.58.1610">
    <property type="entry name" value="NADH:ubiquinone/plastoquinone oxidoreductase, chain 3"/>
    <property type="match status" value="1"/>
</dbReference>
<keyword evidence="9 10" id="KW-0496">Mitochondrion</keyword>
<organism evidence="10">
    <name type="scientific">Wickerhamomyces mucosus</name>
    <dbReference type="NCBI Taxonomy" id="1378264"/>
    <lineage>
        <taxon>Eukaryota</taxon>
        <taxon>Fungi</taxon>
        <taxon>Dikarya</taxon>
        <taxon>Ascomycota</taxon>
        <taxon>Saccharomycotina</taxon>
        <taxon>Saccharomycetes</taxon>
        <taxon>Phaffomycetales</taxon>
        <taxon>Wickerhamomycetaceae</taxon>
        <taxon>Wickerhamomyces</taxon>
    </lineage>
</organism>